<comment type="similarity">
    <text evidence="4">Belongs to the NRP synthetase family.</text>
</comment>
<dbReference type="Pfam" id="PF00550">
    <property type="entry name" value="PP-binding"/>
    <property type="match status" value="6"/>
</dbReference>
<feature type="domain" description="Carrier" evidence="5">
    <location>
        <begin position="546"/>
        <end position="622"/>
    </location>
</feature>
<evidence type="ECO:0000313" key="7">
    <source>
        <dbReference type="Proteomes" id="UP001610563"/>
    </source>
</evidence>
<evidence type="ECO:0000313" key="6">
    <source>
        <dbReference type="EMBL" id="KAL2797323.1"/>
    </source>
</evidence>
<dbReference type="CDD" id="cd19545">
    <property type="entry name" value="FUM14_C_NRPS-like"/>
    <property type="match status" value="5"/>
</dbReference>
<dbReference type="SUPFAM" id="SSF56801">
    <property type="entry name" value="Acetyl-CoA synthetase-like"/>
    <property type="match status" value="6"/>
</dbReference>
<proteinExistence type="inferred from homology"/>
<dbReference type="InterPro" id="IPR036736">
    <property type="entry name" value="ACP-like_sf"/>
</dbReference>
<dbReference type="InterPro" id="IPR042099">
    <property type="entry name" value="ANL_N_sf"/>
</dbReference>
<dbReference type="InterPro" id="IPR009081">
    <property type="entry name" value="PP-bd_ACP"/>
</dbReference>
<dbReference type="Gene3D" id="3.40.50.12780">
    <property type="entry name" value="N-terminal domain of ligase-like"/>
    <property type="match status" value="5"/>
</dbReference>
<dbReference type="InterPro" id="IPR010071">
    <property type="entry name" value="AA_adenyl_dom"/>
</dbReference>
<dbReference type="Gene3D" id="3.40.50.980">
    <property type="match status" value="2"/>
</dbReference>
<evidence type="ECO:0000256" key="4">
    <source>
        <dbReference type="ARBA" id="ARBA00029454"/>
    </source>
</evidence>
<dbReference type="InterPro" id="IPR001242">
    <property type="entry name" value="Condensation_dom"/>
</dbReference>
<dbReference type="Gene3D" id="1.10.1200.10">
    <property type="entry name" value="ACP-like"/>
    <property type="match status" value="6"/>
</dbReference>
<feature type="domain" description="Carrier" evidence="5">
    <location>
        <begin position="4973"/>
        <end position="5049"/>
    </location>
</feature>
<dbReference type="Pfam" id="PF00501">
    <property type="entry name" value="AMP-binding"/>
    <property type="match status" value="6"/>
</dbReference>
<evidence type="ECO:0000256" key="3">
    <source>
        <dbReference type="ARBA" id="ARBA00022598"/>
    </source>
</evidence>
<reference evidence="6 7" key="1">
    <citation type="submission" date="2024-07" db="EMBL/GenBank/DDBJ databases">
        <title>Section-level genome sequencing and comparative genomics of Aspergillus sections Usti and Cavernicolus.</title>
        <authorList>
            <consortium name="Lawrence Berkeley National Laboratory"/>
            <person name="Nybo J.L."/>
            <person name="Vesth T.C."/>
            <person name="Theobald S."/>
            <person name="Frisvad J.C."/>
            <person name="Larsen T.O."/>
            <person name="Kjaerboelling I."/>
            <person name="Rothschild-Mancinelli K."/>
            <person name="Lyhne E.K."/>
            <person name="Kogle M.E."/>
            <person name="Barry K."/>
            <person name="Clum A."/>
            <person name="Na H."/>
            <person name="Ledsgaard L."/>
            <person name="Lin J."/>
            <person name="Lipzen A."/>
            <person name="Kuo A."/>
            <person name="Riley R."/>
            <person name="Mondo S."/>
            <person name="Labutti K."/>
            <person name="Haridas S."/>
            <person name="Pangalinan J."/>
            <person name="Salamov A.A."/>
            <person name="Simmons B.A."/>
            <person name="Magnuson J.K."/>
            <person name="Chen J."/>
            <person name="Drula E."/>
            <person name="Henrissat B."/>
            <person name="Wiebenga A."/>
            <person name="Lubbers R.J."/>
            <person name="Gomes A.C."/>
            <person name="Makela M.R."/>
            <person name="Stajich J."/>
            <person name="Grigoriev I.V."/>
            <person name="Mortensen U.H."/>
            <person name="De Vries R.P."/>
            <person name="Baker S.E."/>
            <person name="Andersen M.R."/>
        </authorList>
    </citation>
    <scope>NUCLEOTIDE SEQUENCE [LARGE SCALE GENOMIC DNA]</scope>
    <source>
        <strain evidence="6 7">CBS 209.92</strain>
    </source>
</reference>
<keyword evidence="3" id="KW-0436">Ligase</keyword>
<organism evidence="6 7">
    <name type="scientific">Aspergillus keveii</name>
    <dbReference type="NCBI Taxonomy" id="714993"/>
    <lineage>
        <taxon>Eukaryota</taxon>
        <taxon>Fungi</taxon>
        <taxon>Dikarya</taxon>
        <taxon>Ascomycota</taxon>
        <taxon>Pezizomycotina</taxon>
        <taxon>Eurotiomycetes</taxon>
        <taxon>Eurotiomycetidae</taxon>
        <taxon>Eurotiales</taxon>
        <taxon>Aspergillaceae</taxon>
        <taxon>Aspergillus</taxon>
        <taxon>Aspergillus subgen. Nidulantes</taxon>
    </lineage>
</organism>
<dbReference type="Gene3D" id="2.30.38.10">
    <property type="entry name" value="Luciferase, Domain 3"/>
    <property type="match status" value="1"/>
</dbReference>
<dbReference type="Pfam" id="PF00668">
    <property type="entry name" value="Condensation"/>
    <property type="match status" value="6"/>
</dbReference>
<accession>A0ABR4GE57</accession>
<name>A0ABR4GE57_9EURO</name>
<dbReference type="SMART" id="SM01294">
    <property type="entry name" value="PKS_PP_betabranch"/>
    <property type="match status" value="1"/>
</dbReference>
<dbReference type="Gene3D" id="3.30.559.30">
    <property type="entry name" value="Nonribosomal peptide synthetase, condensation domain"/>
    <property type="match status" value="6"/>
</dbReference>
<dbReference type="PROSITE" id="PS50075">
    <property type="entry name" value="CARRIER"/>
    <property type="match status" value="6"/>
</dbReference>
<keyword evidence="2" id="KW-0597">Phosphoprotein</keyword>
<keyword evidence="7" id="KW-1185">Reference proteome</keyword>
<gene>
    <name evidence="6" type="ORF">BJX66DRAFT_298131</name>
</gene>
<dbReference type="PROSITE" id="PS00455">
    <property type="entry name" value="AMP_BINDING"/>
    <property type="match status" value="5"/>
</dbReference>
<dbReference type="SUPFAM" id="SSF52777">
    <property type="entry name" value="CoA-dependent acyltransferases"/>
    <property type="match status" value="12"/>
</dbReference>
<dbReference type="CDD" id="cd05918">
    <property type="entry name" value="A_NRPS_SidN3_like"/>
    <property type="match status" value="6"/>
</dbReference>
<feature type="domain" description="Carrier" evidence="5">
    <location>
        <begin position="3860"/>
        <end position="3938"/>
    </location>
</feature>
<feature type="domain" description="Carrier" evidence="5">
    <location>
        <begin position="6071"/>
        <end position="6147"/>
    </location>
</feature>
<evidence type="ECO:0000256" key="2">
    <source>
        <dbReference type="ARBA" id="ARBA00022553"/>
    </source>
</evidence>
<dbReference type="PANTHER" id="PTHR45527">
    <property type="entry name" value="NONRIBOSOMAL PEPTIDE SYNTHETASE"/>
    <property type="match status" value="1"/>
</dbReference>
<dbReference type="EMBL" id="JBFTWV010000020">
    <property type="protein sequence ID" value="KAL2797323.1"/>
    <property type="molecule type" value="Genomic_DNA"/>
</dbReference>
<feature type="domain" description="Carrier" evidence="5">
    <location>
        <begin position="1647"/>
        <end position="1723"/>
    </location>
</feature>
<protein>
    <recommendedName>
        <fullName evidence="5">Carrier domain-containing protein</fullName>
    </recommendedName>
</protein>
<dbReference type="InterPro" id="IPR023213">
    <property type="entry name" value="CAT-like_dom_sf"/>
</dbReference>
<dbReference type="InterPro" id="IPR020845">
    <property type="entry name" value="AMP-binding_CS"/>
</dbReference>
<dbReference type="SUPFAM" id="SSF47336">
    <property type="entry name" value="ACP-like"/>
    <property type="match status" value="6"/>
</dbReference>
<dbReference type="Gene3D" id="3.30.559.10">
    <property type="entry name" value="Chloramphenicol acetyltransferase-like domain"/>
    <property type="match status" value="6"/>
</dbReference>
<keyword evidence="1" id="KW-0596">Phosphopantetheine</keyword>
<dbReference type="PROSITE" id="PS00012">
    <property type="entry name" value="PHOSPHOPANTETHEINE"/>
    <property type="match status" value="4"/>
</dbReference>
<feature type="domain" description="Carrier" evidence="5">
    <location>
        <begin position="2750"/>
        <end position="2828"/>
    </location>
</feature>
<dbReference type="CDD" id="cd19542">
    <property type="entry name" value="CT_NRPS-like"/>
    <property type="match status" value="1"/>
</dbReference>
<sequence length="6769" mass="744927">MTIPAQDQEQIRQWNADVPLPLARCIHELVEEQIVNRPTGLAIDAWDGELTYSELGRRSMQLAHFLRTQLGVKPEQPVALCMAKSKWAVVAMLGIQYAGGAILPISGDDPMPRLQAIMADADAKTILVDVNNALRLTGLPREPVTISEEFIQSLPSADNVPSGDVRSTNMAWVMYTSGSTGTPKGVVLEHQSLCTSLTAHARGVGIHKHTRTLQFAAYTFDVSIMDIFSTLQAGGCVCIPSGDERLNDLGGAAGRMQVNYAELTSTVAEMLSPALVPSLKTLVLSGEPLKPTVLSAWANHTRVFNSYGPSECSITASNSKQLTTEDEPRNIGLPLHSLFWVVSPTDYNTLCPIGTPGELLIEGPLVARGYLNDPLTTRDSFITDPAFLEQLGLAINGRRMYRTGDLVQQNRDGSLLYLGRCGGQQVKIRGQRVDLGEVESQILLHLRGARTLAVEVVAQDQQLGLIAVVEMAGETPEPTAATFQSLRGQLLQVLPQYMVPTLYMPVDQMPMSASGKLDRRVLRAWLQELTPDDLKQYTLNDGAKTAPSSDMEKQLQALWAQTIGVHPEAIGRDDSFILLGGDSIAAMRMVSLPAAQSLQLTVADVFQHPQLCDLASLLEARTTDQITYIDENDPEAFALWSVTEDNMEHRMASLATQCSVAVDEIEDVLPSTSMQEGLMATTTIQHTAYIGRQVHRLAASIDTNRFQQAWQTLVACTPILRTRLALDQDSSGSQLVQVVVQNGLDWTHATDLDAYIENDQQKEMALGQPLVRLALIQNKEERFFLWTGHHSVYDGWSASLMYQQLADIYHQNHPPSPSAPYRRFVHHLEQQDRAAAARYWSAQLESEAIVDWPPLPRADYQPRSMHREVHTISLPSHHSSYTQGLSQLPNILRAAWALVMATYSGGVSDRVVFGATLSGRNAPVRGIADMVGPTVTTVPVAVNVSNSQTVSAFLNAVQKQAGEMIPFEHTGLQVIRKLVPEPCHAALEFRNLFLVQPLPGSDNVQIPGLVALPTTLEGFDAYGLTVQCSLGTEAVTVEMRYDDKVLSTARVKRLLNCFDHLLSQLNDKQNDAVELRQLSFLSPDNATTIARWNATRPEAIEQCIHHLVETQIASRADALAIHAWDGDLTYAELGLRSAQLSQKLRQMGVHTEHMVGVCMDKSMWAGVAMLAILQAGGVVVPLGTTHPRARIAGIVDDTNIGIVLVDSQQRDRLSVFSDLQLLVVDESLFANPGVLTVDDNRDSDVAPGNAAWVIYTSGSTGRPKGVVLQHKAVCSSIWAHGSRFKMGTETRMFQFAAHTFDACIQDYFTTLAWGGVVCVPSEEQRMSDLTATVARLGATFATLTSTVARLIDPHRVPAMQKLALVGEPVKADVVKRWLGHVTVLNAYGPSECCIHSTCSEPLNHPSQSAIIGTGMGSRVWVVDTRDYNRLSPIGVPGELLIEGPILAREYLNDAVKTANAFVTSPAFLETLGISTDNGEGRMYRTGDIVRLNDDGSLTHLGRRDTQVKIRGQRVEVGEIEYQITQQLVGVRSAAVELLQEGAEGGDQLSLTAVVDFAVDDELRQGPVSEVGIIQPSPVLCAALEGLRRSLYQCLPTYMVPSSVVPILEMPLNASGKLDRRAVRALLEQIPSAERHAYISTHNKSNSKPRTPTEQQLQALWAQMLQIPADQIGVEDDFFQIGGDSVVAMRMVATDSARALHLTVGDIFQSPRLAGLAETLSARIQNEQGQAEEEEEDPLPFSLWATDAADVQHRAKQLQQIAQDCNIAVHMIQDVYPCTALQEDMMAVTARQPSAYINRQVFELDESIDEKRLQHAWEQLAADAPALRTRIVMGHDEGAGFLQVVVDEGISWTESNNLETCLRDDQTEGMGLGTRLIRFALVREKDSQRRFLVWTAHHSLYDGWSTRLIYQQLAEIYISDGNRDQLPGASASFPRFIRYLAGCNRSQAEHETANYWSTQLEGEAMSNWPPLPQPDYQPRPGREIISIVPLSDRRQGHAVTLANTVRAAWALTMAQYAGHDDVVFAATVSGRNAPVRDVVTIVAPTITTVPVCARITWDESVLSFLESIQRQSADMIPYEHTGLRKIRSLIASELAPALDLRNVLVVQTADELNIGSGPSPGFTPIPTGAAVNFDSHGLTVDCTVSATDLRVAFRYDETILPTAHAESILAHLTHLVQQLSNPDQVSGRALKDLDLISARDKARIYEMNDAVDISRVDACIHELIAEQVQASPDAPAVCAWDGNLSYGELTMYATRLAHRLVELGVGIETKVGVCMDKSRWATVAMLAILQAGGVVVPLGVSHPVSRLDVILRDCAATLILVDPQHQRRLEGLPATIPRVEITTDTMESLPSQINPPAVGVSPDNAAWVIYTSGSTGTPKGMILEHGSVCTSQRTQATRMNISNQTRALQFSPFTFDVSISDICGMLISGGCVCLPSETDRMNNLVGSIQSMNVNFASLTPSVARLLSPAEVPTLLTLALTGEAVKPDVVSLWAHPGIDVYNTYGPAEGSVCTCNGPLTSRDEADIIGTPMATRHWVTQPDNYTRLCPIGAPGELLIESPLIARGYINNPEQTAASFVAPPDFIPAPSGCRLYRTGDLVRQNIDGTFTYLGRRDTQVKIRGQRIEIGEIEYQIVRHLSEARVAVVCVLEGQGLVAAIEIHEPDTATTAQPAGIIAPSHELQPKLADLRESLLRALPDYMVPAIFVPLAQLPANVSGKLDRRAVHGLLSSLATTDLQMWTAEPNEHPHSSSLTPSSETEQTLQELWARVLGLAIEEINPQSDFFRLGGDSVAAMRMVATISRTSKHLNLVVVDIFQHPRLADLARVLDERVQQNAGRELNASQEAHPDPEPFALFDETLSANLDARSGRLAVIAGQCGVAVEQVEDVYPCTPLQEGMLANTSRQQSAYVSRQAYLVTQDVDLVRFKRAWEALARATPILRTRIVACAGVSWQVVLNEETSWLQYEGNLEDYLQQDKGSLMGLGQPLTQCALIEKPTGERIFAWTAHHSVYDGWTVRLLGAQLIKLYRNDDRVSRPVPYTRFIRYLRGIDQAASTLFWRRQLEGDEIEADWPRLPHVGYEPRPRSAVHVQIDSQLFDQDSSSSIVRATVLRAAWGLVMRQFSRHNDVAFAANVSGRTAPVPGISDIIGPTIATVPVRIRLGAGSSLTVEDYLQGLQKQANDMIEHAPMGVLAIRNHPNLALRNLLVIQPAEDSDTILDFPGIEPLPTTVEDFDSYALNIECVLGKTIRVQARFDDNVVTSQYMQRVLDSFAYIVEQLCDPTIRALPLNQLNVLSPRDQAQIAKWNARYPDTVDRCVHELVEEQAIAHPTKLAIWAWDGQLTYAELVSLAQSLAEKLVSLGIGPESIVAVCMEKSRWAAVAFLAILMAGGVVVPLGITHPLRRIETILNDTRSDLVLVDAKQHKRIAHDAALRQRLFVVDDMLQQHITSHSPALSTRQSATKPTSENAAWVIYTSGTTGQPKGAVLQHHAISSSIRAHGSRYKFGSHTRKLQYAAHTFDGAIEDYFTTLSWGGLCCIPSEEDRLDTHKLTAFMRQAEVNAWATTYTVAGLVRPEDVPSLRILVLGGEPATVEVTSIWRNAVDLYNCYGPSECTIFSSAAGPVQDVDEIHNIGYPIGTRLWVAIPENPNQLCALGAPGELLIEGPQLARGYLNDDAKTSAAFLSDLAFMRQFNLPRGTRVYRSGDIVRQKDDGSLVYVARRNTTQVKIRGQRVEVGEIEYQIARCLPGIRAVAVELLKQGAQNLPMLVGVVDFIDNSRHREGDAEAIEGCLPPTLALQHEFHELQCSLFQVLPSHMVPSVYLPVVEVPRNLSGKLDRRELRQRLDRIPLETMQKYLAEDISGEKAAPATEMEWALQILWAQVLGVDDVSRIGANDNFFQMGGDSVAAMRLAATVQQEKELDLTVGDILSHPRLSDMAALLTERAMTNSEQYITEADPEPFALLSTVYGEDLEAVAAKCGVATQDIEDIYPATPLQAGFIAVTSRQSAAYISRQVYRLSPELLDLQRFKNAWEILVNATPILRTRLSMGPEGRAMQVVVRGPIEWRTGADLSVYLAEDRKETITLNTPLMRYAVVRDQASGSCYFVWTAHHSIYDAWTLRAITNTLADIYNSTDLSITTIATVPYSRFIRYVTQVDEDATKAFWTAQLAGDWVADWPPLPQNEYQPLPRGRLQKTVQLRQRMRSEILDSTILRAAWSIVMSQYAGSSDVVFAATLSGRNAPISQINEIAGPTLTTVPIRVSVNKRLTVREFLQAMQKQSTEMIPYEQTGLQAIKSIRSDANQDALNLRNILIIQLAAEAESSAIALPGLETQPTPFEDFGSFGLQIECTPMPTTHRVDVDIQYDEKIILPATIAVVADHFVHLMQQLFNPDLLECSLGEIQCQLSPVHTEMILQRNRKIPMRLEKCIHEMVLERANLQPNAPAVVAWDGCWTYAEVTDLAASLASYLASTLRITAGEMVGVCMDKSKWAPVAMLAVVLAGGAVVPLGVNHPPARIESMAKDTGLGIILVDEKQRERLHHLGHTLLVIDEHLLKGLRCVDRSQRNELIKTAGVTPDYLAWVIYTSGSTGTPKGVMLEHGALATSIKAHGAAFGLNTTTRVLQFAAHTFDATIQDVFTTLSHGGCVCIPSEYDRVNRLSQSMAEMSVTCASLTSTVASLLNPEQLPSMQTIMLVGEPVTPAAVKLWSPHATVLNAYGPSECSIHSSCSDPVTDPAQAPVIGRPLASCFWVVDPDNYHALRPIGAPGELLIEGPIQARGYLNDVDKTNAAFVRNAGFMKQLGLLSNQRRLYRTGDLVRQNGNGTFTHMGRKDLQVKIRGQRVEVGEVEYQVQRHLAASQTVAVEPWQHGEDDKHITLIAIMDFDDNARKTNNHHLSLTEAPEPLPVTDALRTTFRDLRQTLVRFLPAYMVPAAYLPVSHMPMNVNNKLDRRAIRELLSRHSLEGLQRYLADGAGDTTKTAPRTEMEHNVHALWVEVFGVAAADGLGIYVNFLQLGGDSLTAMRMVGAAGKHLGGVRVSVEDIFTHQTIAEVALILEQRLSLGDHQSAGAHEQEQDDRAPFQLWAEQSNFLTDRIEDQLQAIAVQCGVRPDCIDDVYPCSPLQTGLMSITARQPAAYVSRQVYALDHDTVNCSAFRQAWEDLAASHGILRTRIVMPSDGCSRPLQVVVRESIQWEEDSDLDHYLRRDTERGMTLGEPLVRYGMIEEPSGRSYFVWTAHHALYDGWSMAALSECLADNYHDRKLSHPVVPYSQFIRYLQHSRPSAESSAEYWHEQLRGDVVADWPRRPAVDYQPMPRGHLEHTIQLKSTQTLVTTPTVLRAAWALVMAQYVGHRDVVFAATVSGRNAPVSGITNVMGPTITTVPVRTCVDMKQPVAEYLRAVQKQAIEMIPYEHTGLQSIKALVPDLASTLEVGTLMVIHPANQSNRDDRLDFEGIDTIPFPTTAFNSHAMTLECRVGQQDIVLDIHYDAEIIPPGLLSRVIGSFSSLVDRLSDPSAAASPVADILTISENDKQQIYAWNSAVPPRLDKCIHELVEEQVAKTPDTIAIDAWDGQLTYRDFYDLSASLAHHLVSLGVGPETLVGICMEKSKWGAVAMLAIMQAGGAIMPLGVSQPLGRIQKIIDTSNAAFILVDSKQESRLGKLRVSGNALTLVAVDAWVPSYTHAPVTGVTPENASWAIFTSGSTGIPKGVIIEHGTMSTSLVEQGRWLGLDHTTRFLQFASYTFDNVITDTFATTIFGGCVCIPSESDRMDRLADVIDEMKVNTTMLTSTTAQQLFPDQIPLLKKLILTGEPVRADVVSTWLGRAEIYNAYGPTEGSMSTCTRPYTDALEASNIGHGLATRLWVVQPDNPDCLSPIGAPGELYIEGPFLARGYLNDPVKTDGAFLADPIFTQKLGLSNRRVYRTGDLVRQNEDGTLIHLGRCDSQIKIRGQRVEISEIEYQITYHFPDASTVAVFILEHTPSTLAAAVELASDSSFFLGAPQSQFKGLLAPTEAMRIAFTKLHGALSQVLPIYMLPTIFIPIAEMSRNLSGKLDRRLVETLMKALPTEELRSYQLDQGPKVPPSTTMERQLRTIWANALNLDEDQVGAHDNYFHIGGDSLTAMRIIATARSCSLKMTVADLFKYPCLSELAQILEDRAAASSITAAEEEDGETATAPPFSLVAGPEGAEDFIQRIISRVPGYKAQDVVDILPTTDFQAMTIAEALATTGTANFAHLCLDGDGPCDVEALRSSCLQLIDTVPPLRTAYVFDEARLLQVILRAYEPDIPIIPVNDTTLEKMTAEIIKKQMSRPPRLGRPFTEMAIIEDLHSNRYRVVLRLTHAEYDAVSMTGIWQQLLSLYEKRPVRPRPTFASFFYTQREAINAQTYKYWRGLLHQSVMTPVSLSTETTPPTTIGQYPMKVEQLRPCTVQLNKTAFQGSTNAMLIKTAWALVLGKLSARQDVIFAETASTRGTVVESLMDATGCCVSLLPVRAKFTPDSSIQDIVQSLGAQQVESLEHAQLGFREILHECTDWPTSTRFTSTINCISDRADADRTLTARGARYSVSTSEDKDATWTVDLGLTAILRNNDSQVELRMSFLPGRVSENVAYNYLYSLREILETMTSNPATPVSEILSTGAKKFVSDRKGASEPRVKVIDQEETDQPGSEETMTYMELKRTRHWEEVLGSRRGVSGTQKAKSLSFSQRGGDLLDALWLASLTQDDGRYISARSILEGSRAEENERLALDNHRHKLGVIWAGIRVRYRRVVYASRRRRAGGTGAA</sequence>
<dbReference type="InterPro" id="IPR045851">
    <property type="entry name" value="AMP-bd_C_sf"/>
</dbReference>
<dbReference type="InterPro" id="IPR006162">
    <property type="entry name" value="Ppantetheine_attach_site"/>
</dbReference>
<evidence type="ECO:0000256" key="1">
    <source>
        <dbReference type="ARBA" id="ARBA00022450"/>
    </source>
</evidence>
<evidence type="ECO:0000259" key="5">
    <source>
        <dbReference type="PROSITE" id="PS50075"/>
    </source>
</evidence>
<dbReference type="PANTHER" id="PTHR45527:SF1">
    <property type="entry name" value="FATTY ACID SYNTHASE"/>
    <property type="match status" value="1"/>
</dbReference>
<dbReference type="Gene3D" id="3.30.300.30">
    <property type="match status" value="6"/>
</dbReference>
<dbReference type="SMART" id="SM00823">
    <property type="entry name" value="PKS_PP"/>
    <property type="match status" value="6"/>
</dbReference>
<dbReference type="InterPro" id="IPR000873">
    <property type="entry name" value="AMP-dep_synth/lig_dom"/>
</dbReference>
<dbReference type="NCBIfam" id="TIGR01733">
    <property type="entry name" value="AA-adenyl-dom"/>
    <property type="match status" value="6"/>
</dbReference>
<dbReference type="Proteomes" id="UP001610563">
    <property type="component" value="Unassembled WGS sequence"/>
</dbReference>
<dbReference type="NCBIfam" id="NF003417">
    <property type="entry name" value="PRK04813.1"/>
    <property type="match status" value="6"/>
</dbReference>
<comment type="caution">
    <text evidence="6">The sequence shown here is derived from an EMBL/GenBank/DDBJ whole genome shotgun (WGS) entry which is preliminary data.</text>
</comment>
<dbReference type="InterPro" id="IPR020806">
    <property type="entry name" value="PKS_PP-bd"/>
</dbReference>